<evidence type="ECO:0000259" key="7">
    <source>
        <dbReference type="Pfam" id="PF08281"/>
    </source>
</evidence>
<dbReference type="RefSeq" id="WP_219796292.1">
    <property type="nucleotide sequence ID" value="NZ_CP080095.1"/>
</dbReference>
<keyword evidence="3" id="KW-0731">Sigma factor</keyword>
<accession>A0ABX8UJY4</accession>
<evidence type="ECO:0000256" key="2">
    <source>
        <dbReference type="ARBA" id="ARBA00023015"/>
    </source>
</evidence>
<evidence type="ECO:0000256" key="4">
    <source>
        <dbReference type="ARBA" id="ARBA00023163"/>
    </source>
</evidence>
<dbReference type="Pfam" id="PF04542">
    <property type="entry name" value="Sigma70_r2"/>
    <property type="match status" value="1"/>
</dbReference>
<dbReference type="SUPFAM" id="SSF88946">
    <property type="entry name" value="Sigma2 domain of RNA polymerase sigma factors"/>
    <property type="match status" value="1"/>
</dbReference>
<dbReference type="Gene3D" id="1.10.10.10">
    <property type="entry name" value="Winged helix-like DNA-binding domain superfamily/Winged helix DNA-binding domain"/>
    <property type="match status" value="1"/>
</dbReference>
<dbReference type="InterPro" id="IPR013325">
    <property type="entry name" value="RNA_pol_sigma_r2"/>
</dbReference>
<organism evidence="8 9">
    <name type="scientific">Paraburkholderia edwinii</name>
    <dbReference type="NCBI Taxonomy" id="2861782"/>
    <lineage>
        <taxon>Bacteria</taxon>
        <taxon>Pseudomonadati</taxon>
        <taxon>Pseudomonadota</taxon>
        <taxon>Betaproteobacteria</taxon>
        <taxon>Burkholderiales</taxon>
        <taxon>Burkholderiaceae</taxon>
        <taxon>Paraburkholderia</taxon>
    </lineage>
</organism>
<dbReference type="Pfam" id="PF08281">
    <property type="entry name" value="Sigma70_r4_2"/>
    <property type="match status" value="1"/>
</dbReference>
<feature type="domain" description="RNA polymerase sigma factor 70 region 4 type 2" evidence="7">
    <location>
        <begin position="115"/>
        <end position="162"/>
    </location>
</feature>
<evidence type="ECO:0000313" key="8">
    <source>
        <dbReference type="EMBL" id="QYD67299.1"/>
    </source>
</evidence>
<feature type="domain" description="RNA polymerase sigma-70 region 2" evidence="6">
    <location>
        <begin position="14"/>
        <end position="77"/>
    </location>
</feature>
<dbReference type="InterPro" id="IPR013249">
    <property type="entry name" value="RNA_pol_sigma70_r4_t2"/>
</dbReference>
<name>A0ABX8UJY4_9BURK</name>
<dbReference type="InterPro" id="IPR036388">
    <property type="entry name" value="WH-like_DNA-bd_sf"/>
</dbReference>
<dbReference type="InterPro" id="IPR013324">
    <property type="entry name" value="RNA_pol_sigma_r3/r4-like"/>
</dbReference>
<dbReference type="PANTHER" id="PTHR43133:SF61">
    <property type="entry name" value="ECF RNA POLYMERASE SIGMA FACTOR SIGC"/>
    <property type="match status" value="1"/>
</dbReference>
<dbReference type="InterPro" id="IPR007627">
    <property type="entry name" value="RNA_pol_sigma70_r2"/>
</dbReference>
<dbReference type="SUPFAM" id="SSF88659">
    <property type="entry name" value="Sigma3 and sigma4 domains of RNA polymerase sigma factors"/>
    <property type="match status" value="1"/>
</dbReference>
<dbReference type="Gene3D" id="1.10.1740.10">
    <property type="match status" value="1"/>
</dbReference>
<keyword evidence="4" id="KW-0804">Transcription</keyword>
<reference evidence="8 9" key="1">
    <citation type="submission" date="2021-07" db="EMBL/GenBank/DDBJ databases">
        <title>Paraburkholderia edwinii protects Aspergillus sp. from phenazines by acting as a toxin sponge.</title>
        <authorList>
            <person name="Dahlstrom K.M."/>
            <person name="Newman D.K."/>
        </authorList>
    </citation>
    <scope>NUCLEOTIDE SEQUENCE [LARGE SCALE GENOMIC DNA]</scope>
    <source>
        <strain evidence="8 9">Pe01</strain>
    </source>
</reference>
<evidence type="ECO:0000256" key="5">
    <source>
        <dbReference type="SAM" id="MobiDB-lite"/>
    </source>
</evidence>
<sequence>MATTTELAGVLPDLLPRLWTFAWRITGDRLDAEELTQKTCMRALQRVGPLRDDVQPLCGLYAIAYRVWIDELRSQRSRKRTGGAAQAPQREQDPMRPRQPLASGSTHDASSHTVAAVDQLPHAQRMAMLLVAVEALSYAEAAHVLGVPVNTVVSRIVRAREAIGRHIAALPERSRQATAR</sequence>
<evidence type="ECO:0000256" key="1">
    <source>
        <dbReference type="ARBA" id="ARBA00010641"/>
    </source>
</evidence>
<comment type="similarity">
    <text evidence="1">Belongs to the sigma-70 factor family. ECF subfamily.</text>
</comment>
<dbReference type="EMBL" id="CP080095">
    <property type="protein sequence ID" value="QYD67299.1"/>
    <property type="molecule type" value="Genomic_DNA"/>
</dbReference>
<dbReference type="Proteomes" id="UP000826462">
    <property type="component" value="Chromosome 1"/>
</dbReference>
<evidence type="ECO:0000313" key="9">
    <source>
        <dbReference type="Proteomes" id="UP000826462"/>
    </source>
</evidence>
<proteinExistence type="inferred from homology"/>
<dbReference type="NCBIfam" id="TIGR02937">
    <property type="entry name" value="sigma70-ECF"/>
    <property type="match status" value="1"/>
</dbReference>
<feature type="region of interest" description="Disordered" evidence="5">
    <location>
        <begin position="78"/>
        <end position="113"/>
    </location>
</feature>
<dbReference type="PANTHER" id="PTHR43133">
    <property type="entry name" value="RNA POLYMERASE ECF-TYPE SIGMA FACTO"/>
    <property type="match status" value="1"/>
</dbReference>
<dbReference type="InterPro" id="IPR039425">
    <property type="entry name" value="RNA_pol_sigma-70-like"/>
</dbReference>
<protein>
    <submittedName>
        <fullName evidence="8">RNA polymerase sigma factor</fullName>
    </submittedName>
</protein>
<keyword evidence="9" id="KW-1185">Reference proteome</keyword>
<evidence type="ECO:0000256" key="3">
    <source>
        <dbReference type="ARBA" id="ARBA00023082"/>
    </source>
</evidence>
<feature type="compositionally biased region" description="Polar residues" evidence="5">
    <location>
        <begin position="102"/>
        <end position="113"/>
    </location>
</feature>
<gene>
    <name evidence="8" type="ORF">KZJ38_13040</name>
</gene>
<keyword evidence="2" id="KW-0805">Transcription regulation</keyword>
<dbReference type="CDD" id="cd06171">
    <property type="entry name" value="Sigma70_r4"/>
    <property type="match status" value="1"/>
</dbReference>
<evidence type="ECO:0000259" key="6">
    <source>
        <dbReference type="Pfam" id="PF04542"/>
    </source>
</evidence>
<dbReference type="InterPro" id="IPR014284">
    <property type="entry name" value="RNA_pol_sigma-70_dom"/>
</dbReference>